<dbReference type="InterPro" id="IPR018490">
    <property type="entry name" value="cNMP-bd_dom_sf"/>
</dbReference>
<dbReference type="GO" id="GO:0003700">
    <property type="term" value="F:DNA-binding transcription factor activity"/>
    <property type="evidence" value="ECO:0007669"/>
    <property type="project" value="TreeGrafter"/>
</dbReference>
<evidence type="ECO:0000256" key="2">
    <source>
        <dbReference type="ARBA" id="ARBA00023125"/>
    </source>
</evidence>
<evidence type="ECO:0000256" key="1">
    <source>
        <dbReference type="ARBA" id="ARBA00023015"/>
    </source>
</evidence>
<dbReference type="Gene3D" id="2.60.120.10">
    <property type="entry name" value="Jelly Rolls"/>
    <property type="match status" value="1"/>
</dbReference>
<comment type="caution">
    <text evidence="6">The sequence shown here is derived from an EMBL/GenBank/DDBJ whole genome shotgun (WGS) entry which is preliminary data.</text>
</comment>
<dbReference type="Pfam" id="PF00027">
    <property type="entry name" value="cNMP_binding"/>
    <property type="match status" value="1"/>
</dbReference>
<evidence type="ECO:0000313" key="6">
    <source>
        <dbReference type="EMBL" id="MPL89287.1"/>
    </source>
</evidence>
<dbReference type="InterPro" id="IPR036390">
    <property type="entry name" value="WH_DNA-bd_sf"/>
</dbReference>
<dbReference type="Pfam" id="PF13545">
    <property type="entry name" value="HTH_Crp_2"/>
    <property type="match status" value="1"/>
</dbReference>
<dbReference type="PANTHER" id="PTHR24567:SF58">
    <property type="entry name" value="CYCLIC AMP-BINDING REGULATORY PROTEIN"/>
    <property type="match status" value="1"/>
</dbReference>
<dbReference type="AlphaFoldDB" id="A0A644VDJ8"/>
<protein>
    <submittedName>
        <fullName evidence="6">Uncharacterized protein</fullName>
    </submittedName>
</protein>
<dbReference type="SUPFAM" id="SSF46785">
    <property type="entry name" value="Winged helix' DNA-binding domain"/>
    <property type="match status" value="1"/>
</dbReference>
<feature type="domain" description="HTH crp-type" evidence="5">
    <location>
        <begin position="154"/>
        <end position="219"/>
    </location>
</feature>
<dbReference type="PROSITE" id="PS50042">
    <property type="entry name" value="CNMP_BINDING_3"/>
    <property type="match status" value="1"/>
</dbReference>
<keyword evidence="3" id="KW-0804">Transcription</keyword>
<dbReference type="GO" id="GO:0005829">
    <property type="term" value="C:cytosol"/>
    <property type="evidence" value="ECO:0007669"/>
    <property type="project" value="TreeGrafter"/>
</dbReference>
<dbReference type="EMBL" id="VSSQ01000276">
    <property type="protein sequence ID" value="MPL89287.1"/>
    <property type="molecule type" value="Genomic_DNA"/>
</dbReference>
<gene>
    <name evidence="6" type="ORF">SDC9_35321</name>
</gene>
<evidence type="ECO:0000256" key="3">
    <source>
        <dbReference type="ARBA" id="ARBA00023163"/>
    </source>
</evidence>
<dbReference type="PROSITE" id="PS51063">
    <property type="entry name" value="HTH_CRP_2"/>
    <property type="match status" value="1"/>
</dbReference>
<dbReference type="InterPro" id="IPR050397">
    <property type="entry name" value="Env_Response_Regulators"/>
</dbReference>
<dbReference type="GO" id="GO:0003677">
    <property type="term" value="F:DNA binding"/>
    <property type="evidence" value="ECO:0007669"/>
    <property type="project" value="UniProtKB-KW"/>
</dbReference>
<sequence length="219" mass="24869">MENSLKNIQNTPLFKGINDGAIEELLDYFSVGIKEYKRGEFIYHVGECATNMGLVLNGSVHIIKEDFWGNRDILAEVGVGGLFAENYAFLANVPLEVSVITTEQTEILFLDVRRLISDAIGHRESNLILIKNLLAILAQKNLMLTRKMEYLSQRTTKEKLLSYLSAESQRQKSSQFTIPFNRQQLADYLAVDRSALSASLGKLREEGILEFNKNRFVFK</sequence>
<name>A0A644VDJ8_9ZZZZ</name>
<dbReference type="SUPFAM" id="SSF51206">
    <property type="entry name" value="cAMP-binding domain-like"/>
    <property type="match status" value="1"/>
</dbReference>
<keyword evidence="1" id="KW-0805">Transcription regulation</keyword>
<organism evidence="6">
    <name type="scientific">bioreactor metagenome</name>
    <dbReference type="NCBI Taxonomy" id="1076179"/>
    <lineage>
        <taxon>unclassified sequences</taxon>
        <taxon>metagenomes</taxon>
        <taxon>ecological metagenomes</taxon>
    </lineage>
</organism>
<reference evidence="6" key="1">
    <citation type="submission" date="2019-08" db="EMBL/GenBank/DDBJ databases">
        <authorList>
            <person name="Kucharzyk K."/>
            <person name="Murdoch R.W."/>
            <person name="Higgins S."/>
            <person name="Loffler F."/>
        </authorList>
    </citation>
    <scope>NUCLEOTIDE SEQUENCE</scope>
</reference>
<keyword evidence="2" id="KW-0238">DNA-binding</keyword>
<evidence type="ECO:0000259" key="4">
    <source>
        <dbReference type="PROSITE" id="PS50042"/>
    </source>
</evidence>
<dbReference type="InterPro" id="IPR014710">
    <property type="entry name" value="RmlC-like_jellyroll"/>
</dbReference>
<dbReference type="SMART" id="SM00100">
    <property type="entry name" value="cNMP"/>
    <property type="match status" value="1"/>
</dbReference>
<accession>A0A644VDJ8</accession>
<dbReference type="PANTHER" id="PTHR24567">
    <property type="entry name" value="CRP FAMILY TRANSCRIPTIONAL REGULATORY PROTEIN"/>
    <property type="match status" value="1"/>
</dbReference>
<evidence type="ECO:0000259" key="5">
    <source>
        <dbReference type="PROSITE" id="PS51063"/>
    </source>
</evidence>
<dbReference type="InterPro" id="IPR000595">
    <property type="entry name" value="cNMP-bd_dom"/>
</dbReference>
<dbReference type="InterPro" id="IPR012318">
    <property type="entry name" value="HTH_CRP"/>
</dbReference>
<feature type="domain" description="Cyclic nucleotide-binding" evidence="4">
    <location>
        <begin position="13"/>
        <end position="111"/>
    </location>
</feature>
<dbReference type="CDD" id="cd00038">
    <property type="entry name" value="CAP_ED"/>
    <property type="match status" value="1"/>
</dbReference>
<proteinExistence type="predicted"/>